<name>A0A445B4Y2_ARAHY</name>
<dbReference type="InterPro" id="IPR008906">
    <property type="entry name" value="HATC_C_dom"/>
</dbReference>
<proteinExistence type="predicted"/>
<organism evidence="2 3">
    <name type="scientific">Arachis hypogaea</name>
    <name type="common">Peanut</name>
    <dbReference type="NCBI Taxonomy" id="3818"/>
    <lineage>
        <taxon>Eukaryota</taxon>
        <taxon>Viridiplantae</taxon>
        <taxon>Streptophyta</taxon>
        <taxon>Embryophyta</taxon>
        <taxon>Tracheophyta</taxon>
        <taxon>Spermatophyta</taxon>
        <taxon>Magnoliopsida</taxon>
        <taxon>eudicotyledons</taxon>
        <taxon>Gunneridae</taxon>
        <taxon>Pentapetalae</taxon>
        <taxon>rosids</taxon>
        <taxon>fabids</taxon>
        <taxon>Fabales</taxon>
        <taxon>Fabaceae</taxon>
        <taxon>Papilionoideae</taxon>
        <taxon>50 kb inversion clade</taxon>
        <taxon>dalbergioids sensu lato</taxon>
        <taxon>Dalbergieae</taxon>
        <taxon>Pterocarpus clade</taxon>
        <taxon>Arachis</taxon>
    </lineage>
</organism>
<protein>
    <recommendedName>
        <fullName evidence="1">HAT C-terminal dimerisation domain-containing protein</fullName>
    </recommendedName>
</protein>
<sequence length="78" mass="8912">MAVRILSQASPSSECERNWSLSYQIHTKRKNRLEPNRINDIVYVTYNLRLKSSPSGGNEGDDDLNDANLQQVLVDFDD</sequence>
<dbReference type="AlphaFoldDB" id="A0A445B4Y2"/>
<dbReference type="GO" id="GO:0046983">
    <property type="term" value="F:protein dimerization activity"/>
    <property type="evidence" value="ECO:0007669"/>
    <property type="project" value="InterPro"/>
</dbReference>
<evidence type="ECO:0000259" key="1">
    <source>
        <dbReference type="Pfam" id="PF05699"/>
    </source>
</evidence>
<gene>
    <name evidence="2" type="ORF">Ahy_A10g048359</name>
</gene>
<dbReference type="InterPro" id="IPR012337">
    <property type="entry name" value="RNaseH-like_sf"/>
</dbReference>
<comment type="caution">
    <text evidence="2">The sequence shown here is derived from an EMBL/GenBank/DDBJ whole genome shotgun (WGS) entry which is preliminary data.</text>
</comment>
<keyword evidence="3" id="KW-1185">Reference proteome</keyword>
<evidence type="ECO:0000313" key="3">
    <source>
        <dbReference type="Proteomes" id="UP000289738"/>
    </source>
</evidence>
<accession>A0A445B4Y2</accession>
<reference evidence="2 3" key="1">
    <citation type="submission" date="2019-01" db="EMBL/GenBank/DDBJ databases">
        <title>Sequencing of cultivated peanut Arachis hypogaea provides insights into genome evolution and oil improvement.</title>
        <authorList>
            <person name="Chen X."/>
        </authorList>
    </citation>
    <scope>NUCLEOTIDE SEQUENCE [LARGE SCALE GENOMIC DNA]</scope>
    <source>
        <strain evidence="3">cv. Fuhuasheng</strain>
        <tissue evidence="2">Leaves</tissue>
    </source>
</reference>
<dbReference type="EMBL" id="SDMP01000010">
    <property type="protein sequence ID" value="RYR33734.1"/>
    <property type="molecule type" value="Genomic_DNA"/>
</dbReference>
<dbReference type="Proteomes" id="UP000289738">
    <property type="component" value="Chromosome A10"/>
</dbReference>
<dbReference type="SUPFAM" id="SSF53098">
    <property type="entry name" value="Ribonuclease H-like"/>
    <property type="match status" value="1"/>
</dbReference>
<evidence type="ECO:0000313" key="2">
    <source>
        <dbReference type="EMBL" id="RYR33734.1"/>
    </source>
</evidence>
<dbReference type="Pfam" id="PF05699">
    <property type="entry name" value="Dimer_Tnp_hAT"/>
    <property type="match status" value="1"/>
</dbReference>
<feature type="domain" description="HAT C-terminal dimerisation" evidence="1">
    <location>
        <begin position="1"/>
        <end position="48"/>
    </location>
</feature>